<name>A0A077Z2R5_TRITR</name>
<accession>A0A077Z2R5</accession>
<feature type="region of interest" description="Disordered" evidence="1">
    <location>
        <begin position="20"/>
        <end position="47"/>
    </location>
</feature>
<reference evidence="2" key="2">
    <citation type="submission" date="2014-03" db="EMBL/GenBank/DDBJ databases">
        <title>The whipworm genome and dual-species transcriptomics of an intimate host-pathogen interaction.</title>
        <authorList>
            <person name="Foth B.J."/>
            <person name="Tsai I.J."/>
            <person name="Reid A.J."/>
            <person name="Bancroft A.J."/>
            <person name="Nichol S."/>
            <person name="Tracey A."/>
            <person name="Holroyd N."/>
            <person name="Cotton J.A."/>
            <person name="Stanley E.J."/>
            <person name="Zarowiecki M."/>
            <person name="Liu J.Z."/>
            <person name="Huckvale T."/>
            <person name="Cooper P.J."/>
            <person name="Grencis R.K."/>
            <person name="Berriman M."/>
        </authorList>
    </citation>
    <scope>NUCLEOTIDE SEQUENCE [LARGE SCALE GENOMIC DNA]</scope>
</reference>
<dbReference type="Proteomes" id="UP000030665">
    <property type="component" value="Unassembled WGS sequence"/>
</dbReference>
<evidence type="ECO:0000256" key="1">
    <source>
        <dbReference type="SAM" id="MobiDB-lite"/>
    </source>
</evidence>
<evidence type="ECO:0000313" key="2">
    <source>
        <dbReference type="EMBL" id="CDW54326.1"/>
    </source>
</evidence>
<dbReference type="AlphaFoldDB" id="A0A077Z2R5"/>
<gene>
    <name evidence="2" type="ORF">TTRE_0000259601</name>
</gene>
<reference evidence="2" key="1">
    <citation type="submission" date="2014-01" db="EMBL/GenBank/DDBJ databases">
        <authorList>
            <person name="Aslett M."/>
        </authorList>
    </citation>
    <scope>NUCLEOTIDE SEQUENCE</scope>
</reference>
<dbReference type="EMBL" id="HG805891">
    <property type="protein sequence ID" value="CDW54326.1"/>
    <property type="molecule type" value="Genomic_DNA"/>
</dbReference>
<evidence type="ECO:0000313" key="3">
    <source>
        <dbReference type="Proteomes" id="UP000030665"/>
    </source>
</evidence>
<keyword evidence="3" id="KW-1185">Reference proteome</keyword>
<proteinExistence type="predicted"/>
<organism evidence="2 3">
    <name type="scientific">Trichuris trichiura</name>
    <name type="common">Whipworm</name>
    <name type="synonym">Trichocephalus trichiurus</name>
    <dbReference type="NCBI Taxonomy" id="36087"/>
    <lineage>
        <taxon>Eukaryota</taxon>
        <taxon>Metazoa</taxon>
        <taxon>Ecdysozoa</taxon>
        <taxon>Nematoda</taxon>
        <taxon>Enoplea</taxon>
        <taxon>Dorylaimia</taxon>
        <taxon>Trichinellida</taxon>
        <taxon>Trichuridae</taxon>
        <taxon>Trichuris</taxon>
    </lineage>
</organism>
<protein>
    <submittedName>
        <fullName evidence="2">Uncharacterized protein</fullName>
    </submittedName>
</protein>
<sequence length="96" mass="10787">MQSREEALLGLKDVEAFRAAAAADQGSNGTGGHRKGQEEEEEVSMTDHTATLESAFYSPFPVEVEQRWQNVTNLRQFHSCQPNTRHCDSVEFDNET</sequence>